<dbReference type="InterPro" id="IPR020084">
    <property type="entry name" value="NUDIX_hydrolase_CS"/>
</dbReference>
<evidence type="ECO:0000313" key="5">
    <source>
        <dbReference type="Proteomes" id="UP000196320"/>
    </source>
</evidence>
<dbReference type="AlphaFoldDB" id="A0A1R4IGG0"/>
<dbReference type="InterPro" id="IPR000086">
    <property type="entry name" value="NUDIX_hydrolase_dom"/>
</dbReference>
<dbReference type="CDD" id="cd03424">
    <property type="entry name" value="NUDIX_ADPRase_Nudt5_UGPPase_Nudt14"/>
    <property type="match status" value="1"/>
</dbReference>
<dbReference type="SUPFAM" id="SSF55811">
    <property type="entry name" value="Nudix"/>
    <property type="match status" value="1"/>
</dbReference>
<comment type="cofactor">
    <cofactor evidence="1">
        <name>Mg(2+)</name>
        <dbReference type="ChEBI" id="CHEBI:18420"/>
    </cofactor>
</comment>
<dbReference type="PANTHER" id="PTHR11839">
    <property type="entry name" value="UDP/ADP-SUGAR PYROPHOSPHATASE"/>
    <property type="match status" value="1"/>
</dbReference>
<organism evidence="4 5">
    <name type="scientific">Microbacterium esteraromaticum</name>
    <dbReference type="NCBI Taxonomy" id="57043"/>
    <lineage>
        <taxon>Bacteria</taxon>
        <taxon>Bacillati</taxon>
        <taxon>Actinomycetota</taxon>
        <taxon>Actinomycetes</taxon>
        <taxon>Micrococcales</taxon>
        <taxon>Microbacteriaceae</taxon>
        <taxon>Microbacterium</taxon>
    </lineage>
</organism>
<dbReference type="Pfam" id="PF00293">
    <property type="entry name" value="NUDIX"/>
    <property type="match status" value="1"/>
</dbReference>
<dbReference type="EMBL" id="FUKO01000009">
    <property type="protein sequence ID" value="SJN18886.1"/>
    <property type="molecule type" value="Genomic_DNA"/>
</dbReference>
<evidence type="ECO:0000313" key="4">
    <source>
        <dbReference type="EMBL" id="SJN18886.1"/>
    </source>
</evidence>
<accession>A0A1R4IGG0</accession>
<keyword evidence="2 4" id="KW-0378">Hydrolase</keyword>
<name>A0A1R4IGG0_9MICO</name>
<dbReference type="InterPro" id="IPR015797">
    <property type="entry name" value="NUDIX_hydrolase-like_dom_sf"/>
</dbReference>
<gene>
    <name evidence="4" type="ORF">FM104_02000</name>
</gene>
<dbReference type="EC" id="3.6.1.13" evidence="4"/>
<dbReference type="GO" id="GO:0006753">
    <property type="term" value="P:nucleoside phosphate metabolic process"/>
    <property type="evidence" value="ECO:0007669"/>
    <property type="project" value="TreeGrafter"/>
</dbReference>
<evidence type="ECO:0000259" key="3">
    <source>
        <dbReference type="PROSITE" id="PS51462"/>
    </source>
</evidence>
<reference evidence="4 5" key="1">
    <citation type="submission" date="2017-02" db="EMBL/GenBank/DDBJ databases">
        <authorList>
            <person name="Peterson S.W."/>
        </authorList>
    </citation>
    <scope>NUCLEOTIDE SEQUENCE [LARGE SCALE GENOMIC DNA]</scope>
    <source>
        <strain evidence="4 5">B Mb 05.01</strain>
    </source>
</reference>
<dbReference type="OrthoDB" id="177518at2"/>
<proteinExistence type="predicted"/>
<dbReference type="GO" id="GO:0019693">
    <property type="term" value="P:ribose phosphate metabolic process"/>
    <property type="evidence" value="ECO:0007669"/>
    <property type="project" value="TreeGrafter"/>
</dbReference>
<dbReference type="PROSITE" id="PS51462">
    <property type="entry name" value="NUDIX"/>
    <property type="match status" value="1"/>
</dbReference>
<feature type="domain" description="Nudix hydrolase" evidence="3">
    <location>
        <begin position="50"/>
        <end position="179"/>
    </location>
</feature>
<dbReference type="RefSeq" id="WP_087129797.1">
    <property type="nucleotide sequence ID" value="NZ_FUKO01000009.1"/>
</dbReference>
<dbReference type="GO" id="GO:0047631">
    <property type="term" value="F:ADP-ribose diphosphatase activity"/>
    <property type="evidence" value="ECO:0007669"/>
    <property type="project" value="UniProtKB-EC"/>
</dbReference>
<evidence type="ECO:0000256" key="2">
    <source>
        <dbReference type="ARBA" id="ARBA00022801"/>
    </source>
</evidence>
<dbReference type="PANTHER" id="PTHR11839:SF18">
    <property type="entry name" value="NUDIX HYDROLASE DOMAIN-CONTAINING PROTEIN"/>
    <property type="match status" value="1"/>
</dbReference>
<dbReference type="Proteomes" id="UP000196320">
    <property type="component" value="Unassembled WGS sequence"/>
</dbReference>
<dbReference type="PROSITE" id="PS00893">
    <property type="entry name" value="NUDIX_BOX"/>
    <property type="match status" value="1"/>
</dbReference>
<sequence>MSGDSPEAVVPAPWQVVSSEKIIADRWIDLRADACVDAHGRTIAPYYVLNQADWVTVLALDEAGDAIVVEEYHHGAGIVARGLVGGGIDPGEEPSHAAVRELREETGYEAAELIDLGSTWANWGNQNNRSHHFLALGCVRAGVQSLDDGEIITVRTEPLDELGTLLDQSYHLLTWLKAMHWLSAHRDR</sequence>
<protein>
    <submittedName>
        <fullName evidence="4">ADP-ribose pyrophosphatase</fullName>
        <ecNumber evidence="4">3.6.1.13</ecNumber>
    </submittedName>
</protein>
<dbReference type="Gene3D" id="3.90.79.10">
    <property type="entry name" value="Nucleoside Triphosphate Pyrophosphohydrolase"/>
    <property type="match status" value="1"/>
</dbReference>
<evidence type="ECO:0000256" key="1">
    <source>
        <dbReference type="ARBA" id="ARBA00001946"/>
    </source>
</evidence>
<keyword evidence="5" id="KW-1185">Reference proteome</keyword>